<dbReference type="AlphaFoldDB" id="A0A6P5ANZ8"/>
<feature type="region of interest" description="Disordered" evidence="1">
    <location>
        <begin position="159"/>
        <end position="270"/>
    </location>
</feature>
<evidence type="ECO:0000313" key="3">
    <source>
        <dbReference type="RefSeq" id="XP_019644807.1"/>
    </source>
</evidence>
<dbReference type="KEGG" id="bbel:109485558"/>
<protein>
    <submittedName>
        <fullName evidence="3">Uncharacterized protein LOC109485558</fullName>
    </submittedName>
</protein>
<name>A0A6P5ANZ8_BRABE</name>
<evidence type="ECO:0000313" key="2">
    <source>
        <dbReference type="Proteomes" id="UP000515135"/>
    </source>
</evidence>
<dbReference type="RefSeq" id="XP_019644807.1">
    <property type="nucleotide sequence ID" value="XM_019789248.1"/>
</dbReference>
<organism evidence="2 3">
    <name type="scientific">Branchiostoma belcheri</name>
    <name type="common">Amphioxus</name>
    <dbReference type="NCBI Taxonomy" id="7741"/>
    <lineage>
        <taxon>Eukaryota</taxon>
        <taxon>Metazoa</taxon>
        <taxon>Chordata</taxon>
        <taxon>Cephalochordata</taxon>
        <taxon>Leptocardii</taxon>
        <taxon>Amphioxiformes</taxon>
        <taxon>Branchiostomatidae</taxon>
        <taxon>Branchiostoma</taxon>
    </lineage>
</organism>
<accession>A0A6P5ANZ8</accession>
<dbReference type="Proteomes" id="UP000515135">
    <property type="component" value="Unplaced"/>
</dbReference>
<evidence type="ECO:0000256" key="1">
    <source>
        <dbReference type="SAM" id="MobiDB-lite"/>
    </source>
</evidence>
<reference evidence="3" key="1">
    <citation type="submission" date="2025-08" db="UniProtKB">
        <authorList>
            <consortium name="RefSeq"/>
        </authorList>
    </citation>
    <scope>IDENTIFICATION</scope>
    <source>
        <tissue evidence="3">Gonad</tissue>
    </source>
</reference>
<keyword evidence="2" id="KW-1185">Reference proteome</keyword>
<sequence>MADFGLTVYTCIGLQNDVLREALTQITVGYPRILEESSGGGLHATQYLLPVHGDVCNTGHVLLVHKSGFPVLAVVLADWSRGTQRHGSGPEHSIPHHAGQSGAGLWKTYFSSAAQFVGHLIFTILTSIVLTSHLQNLRKGLGKNLRIYFSSLVPRDLTTHTNHGYRTRTGEEVYEDVRNPGRTASQRSTTKTDDYYTYPMVPLPPPRPRPLAKPPSGLPEPEASGDVPGPEASGDVPGLEDRPLSGEYLDLNPSVYQDLRPTVYQGLQKN</sequence>
<feature type="compositionally biased region" description="Basic and acidic residues" evidence="1">
    <location>
        <begin position="168"/>
        <end position="179"/>
    </location>
</feature>
<dbReference type="GeneID" id="109485558"/>
<gene>
    <name evidence="3" type="primary">LOC109485558</name>
</gene>
<proteinExistence type="predicted"/>
<feature type="compositionally biased region" description="Pro residues" evidence="1">
    <location>
        <begin position="201"/>
        <end position="218"/>
    </location>
</feature>